<accession>A0A6M2F7V1</accession>
<evidence type="ECO:0000313" key="1">
    <source>
        <dbReference type="EMBL" id="NUU91749.1"/>
    </source>
</evidence>
<dbReference type="EMBL" id="GILB01011416">
    <property type="protein sequence ID" value="NUU91749.1"/>
    <property type="molecule type" value="Transcribed_RNA"/>
</dbReference>
<dbReference type="AlphaFoldDB" id="A0A6M2F7V1"/>
<proteinExistence type="predicted"/>
<reference evidence="1" key="1">
    <citation type="submission" date="2020-03" db="EMBL/GenBank/DDBJ databases">
        <authorList>
            <person name="Zhang R."/>
        </authorList>
    </citation>
    <scope>NUCLEOTIDE SEQUENCE</scope>
</reference>
<name>A0A6M2F7V1_9ROSI</name>
<sequence length="99" mass="11483">MVVLFILALFFFFWVQLYLFKSQLGVFCYCFFKQCDMNTLYLLLYRSTNMQSLSLLPCIRNLGILCTSFSLATYKAYCSSIEILNTAVSFAFSFAFFVA</sequence>
<protein>
    <submittedName>
        <fullName evidence="1">Uncharacterized protein</fullName>
    </submittedName>
</protein>
<organism evidence="1">
    <name type="scientific">Populus davidiana</name>
    <dbReference type="NCBI Taxonomy" id="266767"/>
    <lineage>
        <taxon>Eukaryota</taxon>
        <taxon>Viridiplantae</taxon>
        <taxon>Streptophyta</taxon>
        <taxon>Embryophyta</taxon>
        <taxon>Tracheophyta</taxon>
        <taxon>Spermatophyta</taxon>
        <taxon>Magnoliopsida</taxon>
        <taxon>eudicotyledons</taxon>
        <taxon>Gunneridae</taxon>
        <taxon>Pentapetalae</taxon>
        <taxon>rosids</taxon>
        <taxon>fabids</taxon>
        <taxon>Malpighiales</taxon>
        <taxon>Salicaceae</taxon>
        <taxon>Saliceae</taxon>
        <taxon>Populus</taxon>
    </lineage>
</organism>